<dbReference type="EMBL" id="QDEB01020780">
    <property type="protein sequence ID" value="RZC41033.1"/>
    <property type="molecule type" value="Genomic_DNA"/>
</dbReference>
<dbReference type="PANTHER" id="PTHR10353">
    <property type="entry name" value="GLYCOSYL HYDROLASE"/>
    <property type="match status" value="1"/>
</dbReference>
<dbReference type="Pfam" id="PF00232">
    <property type="entry name" value="Glyco_hydro_1"/>
    <property type="match status" value="1"/>
</dbReference>
<protein>
    <submittedName>
        <fullName evidence="7">Glyco hydro 1 domain containing protein</fullName>
    </submittedName>
</protein>
<evidence type="ECO:0000313" key="7">
    <source>
        <dbReference type="EMBL" id="RZC41033.1"/>
    </source>
</evidence>
<dbReference type="AlphaFoldDB" id="A0A482W938"/>
<dbReference type="OrthoDB" id="65569at2759"/>
<dbReference type="GO" id="GO:0005975">
    <property type="term" value="P:carbohydrate metabolic process"/>
    <property type="evidence" value="ECO:0007669"/>
    <property type="project" value="InterPro"/>
</dbReference>
<proteinExistence type="inferred from homology"/>
<evidence type="ECO:0000256" key="4">
    <source>
        <dbReference type="ARBA" id="ARBA00023180"/>
    </source>
</evidence>
<keyword evidence="4" id="KW-0325">Glycoprotein</keyword>
<dbReference type="InterPro" id="IPR017853">
    <property type="entry name" value="GH"/>
</dbReference>
<comment type="caution">
    <text evidence="7">The sequence shown here is derived from an EMBL/GenBank/DDBJ whole genome shotgun (WGS) entry which is preliminary data.</text>
</comment>
<evidence type="ECO:0000256" key="1">
    <source>
        <dbReference type="ARBA" id="ARBA00010838"/>
    </source>
</evidence>
<dbReference type="GO" id="GO:0008422">
    <property type="term" value="F:beta-glucosidase activity"/>
    <property type="evidence" value="ECO:0007669"/>
    <property type="project" value="TreeGrafter"/>
</dbReference>
<gene>
    <name evidence="7" type="ORF">BDFB_011909</name>
</gene>
<comment type="similarity">
    <text evidence="1 6">Belongs to the glycosyl hydrolase 1 family.</text>
</comment>
<dbReference type="PROSITE" id="PS00653">
    <property type="entry name" value="GLYCOSYL_HYDROL_F1_2"/>
    <property type="match status" value="1"/>
</dbReference>
<name>A0A482W938_ASBVE</name>
<comment type="subunit">
    <text evidence="2">Homodimer.</text>
</comment>
<dbReference type="STRING" id="1661398.A0A482W938"/>
<dbReference type="FunFam" id="3.20.20.80:FF:000013">
    <property type="entry name" value="lactase-phlorizin hydrolase"/>
    <property type="match status" value="1"/>
</dbReference>
<evidence type="ECO:0000256" key="6">
    <source>
        <dbReference type="RuleBase" id="RU003690"/>
    </source>
</evidence>
<evidence type="ECO:0000256" key="5">
    <source>
        <dbReference type="ARBA" id="ARBA00023295"/>
    </source>
</evidence>
<sequence length="517" mass="59588">MELSLMSLYTTEIYLDHFKILMDCLILFLQTNLQIMMSLYSICRLTKSQEWRFPDDFKFGVATSAYQVEGAWNADGKGVSIWDTFTHNRSFLIKDGSNGDIACDSYHKWEEDVMMAKNLGVQLFGISLSWTRILPDGYGTRINQAGVDYYNKLIDKLLENQIEPVFTLYHWDLPEVFSPLGGWSNPALIDYFAIYARTAFALFGDRVKTWITFNDARLICQTYKGLVGDITSVYPLGVIEYLCGHNILKAHAEAYHIYDEEFRRTQKGKVGITLDFTWSEPANMSNPADVRAAEQYIQFEFGIYANPILNYDYPEVVKDRVAQRSKLEGFSQSRLPQFTLAEKLRIRGTYDYLGINHYITLYAQAIEEPLITKPNIHIDAGGSRYSDTNWGESEEPWVKLVPWGLRPSLLFIRDRYGNPEILIMVNGYADASEVLDDNNRIKYDREFLKGSLQSINEDDVNVKAYIAWSLMDSFEWENGYTLKSGIYHVNFTDPNRARTPKKSAEFYKNVIRTATIV</sequence>
<evidence type="ECO:0000313" key="8">
    <source>
        <dbReference type="Proteomes" id="UP000292052"/>
    </source>
</evidence>
<dbReference type="PRINTS" id="PR00131">
    <property type="entry name" value="GLHYDRLASE1"/>
</dbReference>
<dbReference type="InterPro" id="IPR001360">
    <property type="entry name" value="Glyco_hydro_1"/>
</dbReference>
<dbReference type="SUPFAM" id="SSF51445">
    <property type="entry name" value="(Trans)glycosidases"/>
    <property type="match status" value="1"/>
</dbReference>
<dbReference type="Proteomes" id="UP000292052">
    <property type="component" value="Unassembled WGS sequence"/>
</dbReference>
<dbReference type="InterPro" id="IPR033132">
    <property type="entry name" value="GH_1_N_CS"/>
</dbReference>
<dbReference type="Gene3D" id="3.20.20.80">
    <property type="entry name" value="Glycosidases"/>
    <property type="match status" value="1"/>
</dbReference>
<reference evidence="7 8" key="1">
    <citation type="submission" date="2017-03" db="EMBL/GenBank/DDBJ databases">
        <title>Genome of the blue death feigning beetle - Asbolus verrucosus.</title>
        <authorList>
            <person name="Rider S.D."/>
        </authorList>
    </citation>
    <scope>NUCLEOTIDE SEQUENCE [LARGE SCALE GENOMIC DNA]</scope>
    <source>
        <strain evidence="7">Butters</strain>
        <tissue evidence="7">Head and leg muscle</tissue>
    </source>
</reference>
<keyword evidence="8" id="KW-1185">Reference proteome</keyword>
<evidence type="ECO:0000256" key="2">
    <source>
        <dbReference type="ARBA" id="ARBA00011738"/>
    </source>
</evidence>
<keyword evidence="3" id="KW-0378">Hydrolase</keyword>
<organism evidence="7 8">
    <name type="scientific">Asbolus verrucosus</name>
    <name type="common">Desert ironclad beetle</name>
    <dbReference type="NCBI Taxonomy" id="1661398"/>
    <lineage>
        <taxon>Eukaryota</taxon>
        <taxon>Metazoa</taxon>
        <taxon>Ecdysozoa</taxon>
        <taxon>Arthropoda</taxon>
        <taxon>Hexapoda</taxon>
        <taxon>Insecta</taxon>
        <taxon>Pterygota</taxon>
        <taxon>Neoptera</taxon>
        <taxon>Endopterygota</taxon>
        <taxon>Coleoptera</taxon>
        <taxon>Polyphaga</taxon>
        <taxon>Cucujiformia</taxon>
        <taxon>Tenebrionidae</taxon>
        <taxon>Pimeliinae</taxon>
        <taxon>Asbolus</taxon>
    </lineage>
</organism>
<keyword evidence="5" id="KW-0326">Glycosidase</keyword>
<accession>A0A482W938</accession>
<dbReference type="PANTHER" id="PTHR10353:SF36">
    <property type="entry name" value="LP05116P"/>
    <property type="match status" value="1"/>
</dbReference>
<evidence type="ECO:0000256" key="3">
    <source>
        <dbReference type="ARBA" id="ARBA00022801"/>
    </source>
</evidence>